<evidence type="ECO:0000313" key="2">
    <source>
        <dbReference type="EMBL" id="MXO02814.1"/>
    </source>
</evidence>
<evidence type="ECO:0000259" key="1">
    <source>
        <dbReference type="PROSITE" id="PS51737"/>
    </source>
</evidence>
<dbReference type="SMART" id="SM00857">
    <property type="entry name" value="Resolvase"/>
    <property type="match status" value="1"/>
</dbReference>
<dbReference type="Proteomes" id="UP000440304">
    <property type="component" value="Unassembled WGS sequence"/>
</dbReference>
<evidence type="ECO:0000313" key="3">
    <source>
        <dbReference type="Proteomes" id="UP000440304"/>
    </source>
</evidence>
<dbReference type="Pfam" id="PF00239">
    <property type="entry name" value="Resolvase"/>
    <property type="match status" value="1"/>
</dbReference>
<dbReference type="GO" id="GO:0003677">
    <property type="term" value="F:DNA binding"/>
    <property type="evidence" value="ECO:0007669"/>
    <property type="project" value="InterPro"/>
</dbReference>
<dbReference type="SUPFAM" id="SSF53041">
    <property type="entry name" value="Resolvase-like"/>
    <property type="match status" value="1"/>
</dbReference>
<accession>A0A6N8TNT7</accession>
<dbReference type="InterPro" id="IPR050639">
    <property type="entry name" value="SSR_resolvase"/>
</dbReference>
<feature type="domain" description="Recombinase" evidence="1">
    <location>
        <begin position="152"/>
        <end position="274"/>
    </location>
</feature>
<name>A0A6N8TNT7_SHIZO</name>
<dbReference type="InterPro" id="IPR038109">
    <property type="entry name" value="DNA_bind_recomb_sf"/>
</dbReference>
<organism evidence="2 3">
    <name type="scientific">Shinella zoogloeoides</name>
    <name type="common">Crabtreella saccharophila</name>
    <dbReference type="NCBI Taxonomy" id="352475"/>
    <lineage>
        <taxon>Bacteria</taxon>
        <taxon>Pseudomonadati</taxon>
        <taxon>Pseudomonadota</taxon>
        <taxon>Alphaproteobacteria</taxon>
        <taxon>Hyphomicrobiales</taxon>
        <taxon>Rhizobiaceae</taxon>
        <taxon>Shinella</taxon>
    </lineage>
</organism>
<sequence length="279" mass="31590">MTKKVLLYLRNSADTLHTACADSQRYYAEPFIRKNGWKLELTCRDEDIGEVVFTAQPGIHKLLEEVDIGSIDIVLCHTLDRLCSRFAVAQRLLHELEAKGIEVWAADPGVRIKAADLIDYYYNNPDGAIGLGRRRSPMPDDLYEAEHLVPLPYGYRYTGAYNADGTYIFGFRVLEHETAAVVLRIFQMYADGMSPAKIADALNAQGIPGPHGRMWRDATIRGGRDRRTGILNDEIYIGRSWVPGREYDFAPALRIVGDELWRRVKLRQDFACRRAAASP</sequence>
<dbReference type="RefSeq" id="WP_160787999.1">
    <property type="nucleotide sequence ID" value="NZ_CP086610.1"/>
</dbReference>
<comment type="caution">
    <text evidence="2">The sequence shown here is derived from an EMBL/GenBank/DDBJ whole genome shotgun (WGS) entry which is preliminary data.</text>
</comment>
<dbReference type="InterPro" id="IPR011109">
    <property type="entry name" value="DNA_bind_recombinase_dom"/>
</dbReference>
<dbReference type="InterPro" id="IPR036162">
    <property type="entry name" value="Resolvase-like_N_sf"/>
</dbReference>
<dbReference type="OrthoDB" id="9791494at2"/>
<dbReference type="Gene3D" id="3.40.50.1390">
    <property type="entry name" value="Resolvase, N-terminal catalytic domain"/>
    <property type="match status" value="1"/>
</dbReference>
<dbReference type="GO" id="GO:0000150">
    <property type="term" value="F:DNA strand exchange activity"/>
    <property type="evidence" value="ECO:0007669"/>
    <property type="project" value="InterPro"/>
</dbReference>
<dbReference type="PANTHER" id="PTHR30461:SF23">
    <property type="entry name" value="DNA RECOMBINASE-RELATED"/>
    <property type="match status" value="1"/>
</dbReference>
<reference evidence="2 3" key="1">
    <citation type="submission" date="2019-12" db="EMBL/GenBank/DDBJ databases">
        <title>Shinella granuli gen. nov., sp. nov., and proposal of the reclassification of Zoogloea ramigera ATCC 19623 as Shinella zoogloeoides sp. nov.</title>
        <authorList>
            <person name="Gao J."/>
        </authorList>
    </citation>
    <scope>NUCLEOTIDE SEQUENCE [LARGE SCALE GENOMIC DNA]</scope>
    <source>
        <strain evidence="2 3">DSM 287</strain>
    </source>
</reference>
<dbReference type="Pfam" id="PF07508">
    <property type="entry name" value="Recombinase"/>
    <property type="match status" value="1"/>
</dbReference>
<dbReference type="PANTHER" id="PTHR30461">
    <property type="entry name" value="DNA-INVERTASE FROM LAMBDOID PROPHAGE"/>
    <property type="match status" value="1"/>
</dbReference>
<dbReference type="AlphaFoldDB" id="A0A6N8TNT7"/>
<protein>
    <submittedName>
        <fullName evidence="2">Recombinase family protein</fullName>
    </submittedName>
</protein>
<dbReference type="EMBL" id="WUML01000032">
    <property type="protein sequence ID" value="MXO02814.1"/>
    <property type="molecule type" value="Genomic_DNA"/>
</dbReference>
<dbReference type="InterPro" id="IPR006119">
    <property type="entry name" value="Resolv_N"/>
</dbReference>
<gene>
    <name evidence="2" type="ORF">GR156_21130</name>
</gene>
<dbReference type="PROSITE" id="PS51737">
    <property type="entry name" value="RECOMBINASE_DNA_BIND"/>
    <property type="match status" value="1"/>
</dbReference>
<dbReference type="Gene3D" id="3.90.1750.20">
    <property type="entry name" value="Putative Large Serine Recombinase, Chain B, Domain 2"/>
    <property type="match status" value="1"/>
</dbReference>
<proteinExistence type="predicted"/>